<dbReference type="Proteomes" id="UP000249304">
    <property type="component" value="Unassembled WGS sequence"/>
</dbReference>
<evidence type="ECO:0000256" key="1">
    <source>
        <dbReference type="ARBA" id="ARBA00008814"/>
    </source>
</evidence>
<accession>A0A2W2F2W8</accession>
<dbReference type="SUPFAM" id="SSF52540">
    <property type="entry name" value="P-loop containing nucleoside triphosphate hydrolases"/>
    <property type="match status" value="1"/>
</dbReference>
<dbReference type="OrthoDB" id="9797850at2"/>
<dbReference type="GO" id="GO:0005524">
    <property type="term" value="F:ATP binding"/>
    <property type="evidence" value="ECO:0007669"/>
    <property type="project" value="InterPro"/>
</dbReference>
<reference evidence="4 5" key="1">
    <citation type="submission" date="2018-01" db="EMBL/GenBank/DDBJ databases">
        <title>Draft genome sequence of Nonomuraea sp. KC333.</title>
        <authorList>
            <person name="Sahin N."/>
            <person name="Saygin H."/>
            <person name="Ay H."/>
        </authorList>
    </citation>
    <scope>NUCLEOTIDE SEQUENCE [LARGE SCALE GENOMIC DNA]</scope>
    <source>
        <strain evidence="4 5">KC333</strain>
    </source>
</reference>
<evidence type="ECO:0000259" key="2">
    <source>
        <dbReference type="PROSITE" id="PS50893"/>
    </source>
</evidence>
<comment type="caution">
    <text evidence="4">The sequence shown here is derived from an EMBL/GenBank/DDBJ whole genome shotgun (WGS) entry which is preliminary data.</text>
</comment>
<dbReference type="PANTHER" id="PTHR30535:SF34">
    <property type="entry name" value="MOLYBDATE-BINDING PROTEIN MOLA"/>
    <property type="match status" value="1"/>
</dbReference>
<name>A0A2W2F2W8_9ACTN</name>
<sequence>MIVIDDVRVQIDGAVLLDGVDLTVPPGRMLGLVGPNGAGKSTLLRTIAGLRRPTGGRVLLDERPVHTLRPQALARRIAYVPQDTALSFPFTAYQVTLMGRHAHGEQDAQAVLAEAGIPMIAITNNWGTLEEVKQNLTLLGRALGTEAKAAEITAELDRRADAVAERIGAVTDRPSVAILSNQAGRPFINTADVLTSDLVKRAGGDLVADRIGLGATGPVAAEQLIAADPDAILLVDVTGKGRASYAPLLDNPAVADLAAVRDDRVKLLPARISYGVGGVHLADGLEEIARWLHPETS</sequence>
<feature type="domain" description="Fe/B12 periplasmic-binding" evidence="3">
    <location>
        <begin position="18"/>
        <end position="296"/>
    </location>
</feature>
<dbReference type="AlphaFoldDB" id="A0A2W2F2W8"/>
<dbReference type="Gene3D" id="3.40.50.1980">
    <property type="entry name" value="Nitrogenase molybdenum iron protein domain"/>
    <property type="match status" value="1"/>
</dbReference>
<dbReference type="EMBL" id="POUD01000040">
    <property type="protein sequence ID" value="PZG19308.1"/>
    <property type="molecule type" value="Genomic_DNA"/>
</dbReference>
<feature type="domain" description="ABC transporter" evidence="2">
    <location>
        <begin position="2"/>
        <end position="235"/>
    </location>
</feature>
<dbReference type="GO" id="GO:0016887">
    <property type="term" value="F:ATP hydrolysis activity"/>
    <property type="evidence" value="ECO:0007669"/>
    <property type="project" value="InterPro"/>
</dbReference>
<dbReference type="SUPFAM" id="SSF53807">
    <property type="entry name" value="Helical backbone' metal receptor"/>
    <property type="match status" value="1"/>
</dbReference>
<dbReference type="PROSITE" id="PS50983">
    <property type="entry name" value="FE_B12_PBP"/>
    <property type="match status" value="1"/>
</dbReference>
<dbReference type="InterPro" id="IPR027417">
    <property type="entry name" value="P-loop_NTPase"/>
</dbReference>
<dbReference type="Pfam" id="PF00005">
    <property type="entry name" value="ABC_tran"/>
    <property type="match status" value="1"/>
</dbReference>
<dbReference type="PROSITE" id="PS50893">
    <property type="entry name" value="ABC_TRANSPORTER_2"/>
    <property type="match status" value="1"/>
</dbReference>
<dbReference type="Gene3D" id="3.40.50.300">
    <property type="entry name" value="P-loop containing nucleotide triphosphate hydrolases"/>
    <property type="match status" value="1"/>
</dbReference>
<dbReference type="InterPro" id="IPR003439">
    <property type="entry name" value="ABC_transporter-like_ATP-bd"/>
</dbReference>
<evidence type="ECO:0000259" key="3">
    <source>
        <dbReference type="PROSITE" id="PS50983"/>
    </source>
</evidence>
<protein>
    <recommendedName>
        <fullName evidence="6">ABC transporter ATP-binding protein</fullName>
    </recommendedName>
</protein>
<comment type="similarity">
    <text evidence="1">Belongs to the bacterial solute-binding protein 8 family.</text>
</comment>
<proteinExistence type="inferred from homology"/>
<dbReference type="PANTHER" id="PTHR30535">
    <property type="entry name" value="VITAMIN B12-BINDING PROTEIN"/>
    <property type="match status" value="1"/>
</dbReference>
<organism evidence="4 5">
    <name type="scientific">Nonomuraea aridisoli</name>
    <dbReference type="NCBI Taxonomy" id="2070368"/>
    <lineage>
        <taxon>Bacteria</taxon>
        <taxon>Bacillati</taxon>
        <taxon>Actinomycetota</taxon>
        <taxon>Actinomycetes</taxon>
        <taxon>Streptosporangiales</taxon>
        <taxon>Streptosporangiaceae</taxon>
        <taxon>Nonomuraea</taxon>
    </lineage>
</organism>
<dbReference type="InterPro" id="IPR002491">
    <property type="entry name" value="ABC_transptr_periplasmic_BD"/>
</dbReference>
<keyword evidence="5" id="KW-1185">Reference proteome</keyword>
<evidence type="ECO:0008006" key="6">
    <source>
        <dbReference type="Google" id="ProtNLM"/>
    </source>
</evidence>
<evidence type="ECO:0000313" key="4">
    <source>
        <dbReference type="EMBL" id="PZG19308.1"/>
    </source>
</evidence>
<gene>
    <name evidence="4" type="ORF">C1J01_12700</name>
</gene>
<dbReference type="RefSeq" id="WP_111179148.1">
    <property type="nucleotide sequence ID" value="NZ_POUD01000040.1"/>
</dbReference>
<evidence type="ECO:0000313" key="5">
    <source>
        <dbReference type="Proteomes" id="UP000249304"/>
    </source>
</evidence>
<dbReference type="InterPro" id="IPR050902">
    <property type="entry name" value="ABC_Transporter_SBP"/>
</dbReference>